<keyword evidence="11" id="KW-1185">Reference proteome</keyword>
<feature type="domain" description="CobB/CobQ-like glutamine amidotransferase" evidence="9">
    <location>
        <begin position="283"/>
        <end position="465"/>
    </location>
</feature>
<feature type="active site" description="Nucleophile" evidence="7">
    <location>
        <position position="365"/>
    </location>
</feature>
<dbReference type="PANTHER" id="PTHR43873:SF1">
    <property type="entry name" value="COBYRINATE A,C-DIAMIDE SYNTHASE"/>
    <property type="match status" value="1"/>
</dbReference>
<keyword evidence="6 7" id="KW-0315">Glutamine amidotransferase</keyword>
<accession>A0A1M5ZD31</accession>
<dbReference type="SUPFAM" id="SSF52317">
    <property type="entry name" value="Class I glutamine amidotransferase-like"/>
    <property type="match status" value="1"/>
</dbReference>
<dbReference type="UniPathway" id="UPA00148">
    <property type="reaction ID" value="UER00231"/>
</dbReference>
<comment type="catalytic activity">
    <reaction evidence="7">
        <text>cob(II)yrinate + 2 L-glutamine + 2 ATP + 2 H2O = cob(II)yrinate a,c diamide + 2 L-glutamate + 2 ADP + 2 phosphate + 2 H(+)</text>
        <dbReference type="Rhea" id="RHEA:26289"/>
        <dbReference type="ChEBI" id="CHEBI:15377"/>
        <dbReference type="ChEBI" id="CHEBI:15378"/>
        <dbReference type="ChEBI" id="CHEBI:29985"/>
        <dbReference type="ChEBI" id="CHEBI:30616"/>
        <dbReference type="ChEBI" id="CHEBI:43474"/>
        <dbReference type="ChEBI" id="CHEBI:58359"/>
        <dbReference type="ChEBI" id="CHEBI:58537"/>
        <dbReference type="ChEBI" id="CHEBI:58894"/>
        <dbReference type="ChEBI" id="CHEBI:456216"/>
        <dbReference type="EC" id="6.3.5.11"/>
    </reaction>
</comment>
<sequence>MKDFKTFPRFLMCATSSGSGKTLITCAMLRILIRRGFLPAAYKCGPDYIDPMFHSKVLGIPSRNLDVFLMGSDGVKKALSRGSNDRNIGVMEGVMGFYDGMSATSDEGSSYDICRITKTPAILVVNCKGMSRSIVPLVKGFCDYDKAGTIGGIILNNISPMVAESIKIEIEKETKVPVIGMLPKLKDVSLESRHLGLIMPSEIPDILSTIDIVADKLEENLDFDKLMSIAESAPSIDENQAFFAEDNIINNDNDYVTEDTDIRVVEDRIGEKHTIHDVQDIVKIGVAMDEAFCFYYKDNLDLLKELGAELVFFSPIHDTKLPDVSRLIFGGGYPELYVKELSENKFMRESILSAGKSGMPILAECGGFLYLQESLEDPEGKAYEMVGLFNGKGCKKDKLQHFGYVTMSAESDNPYLKQGEEIKAHEFHYYDTSCNGDVCTLKKLSGANWTGYQLINNSFGGFAHLYYPSNVDFIRCFLEK</sequence>
<dbReference type="CDD" id="cd03130">
    <property type="entry name" value="GATase1_CobB"/>
    <property type="match status" value="1"/>
</dbReference>
<dbReference type="NCBIfam" id="NF002204">
    <property type="entry name" value="PRK01077.1"/>
    <property type="match status" value="1"/>
</dbReference>
<dbReference type="InterPro" id="IPR029062">
    <property type="entry name" value="Class_I_gatase-like"/>
</dbReference>
<dbReference type="STRING" id="1121131.SAMN02745229_02141"/>
<evidence type="ECO:0000313" key="10">
    <source>
        <dbReference type="EMBL" id="SHI22079.1"/>
    </source>
</evidence>
<keyword evidence="2 7" id="KW-0436">Ligase</keyword>
<evidence type="ECO:0000259" key="9">
    <source>
        <dbReference type="Pfam" id="PF07685"/>
    </source>
</evidence>
<name>A0A1M5ZD31_BUTFI</name>
<evidence type="ECO:0000259" key="8">
    <source>
        <dbReference type="Pfam" id="PF01656"/>
    </source>
</evidence>
<protein>
    <recommendedName>
        <fullName evidence="7">Cobyrinate a,c-diamide synthase</fullName>
        <ecNumber evidence="7">6.3.5.11</ecNumber>
    </recommendedName>
    <alternativeName>
        <fullName evidence="7">Cobyrinic acid a,c-diamide synthetase</fullName>
    </alternativeName>
</protein>
<dbReference type="InterPro" id="IPR011698">
    <property type="entry name" value="GATase_3"/>
</dbReference>
<gene>
    <name evidence="7" type="primary">cbiA</name>
    <name evidence="10" type="ORF">SAMN02745229_02141</name>
</gene>
<dbReference type="CDD" id="cd05388">
    <property type="entry name" value="CobB_N"/>
    <property type="match status" value="1"/>
</dbReference>
<evidence type="ECO:0000256" key="6">
    <source>
        <dbReference type="ARBA" id="ARBA00022962"/>
    </source>
</evidence>
<dbReference type="AlphaFoldDB" id="A0A1M5ZD31"/>
<reference evidence="11" key="1">
    <citation type="submission" date="2016-11" db="EMBL/GenBank/DDBJ databases">
        <authorList>
            <person name="Varghese N."/>
            <person name="Submissions S."/>
        </authorList>
    </citation>
    <scope>NUCLEOTIDE SEQUENCE [LARGE SCALE GENOMIC DNA]</scope>
    <source>
        <strain evidence="11">DSM 3071</strain>
    </source>
</reference>
<dbReference type="EC" id="6.3.5.11" evidence="7"/>
<dbReference type="SUPFAM" id="SSF52540">
    <property type="entry name" value="P-loop containing nucleoside triphosphate hydrolases"/>
    <property type="match status" value="1"/>
</dbReference>
<evidence type="ECO:0000256" key="3">
    <source>
        <dbReference type="ARBA" id="ARBA00022741"/>
    </source>
</evidence>
<evidence type="ECO:0000256" key="5">
    <source>
        <dbReference type="ARBA" id="ARBA00022842"/>
    </source>
</evidence>
<evidence type="ECO:0000256" key="4">
    <source>
        <dbReference type="ARBA" id="ARBA00022840"/>
    </source>
</evidence>
<dbReference type="GO" id="GO:0005524">
    <property type="term" value="F:ATP binding"/>
    <property type="evidence" value="ECO:0007669"/>
    <property type="project" value="UniProtKB-UniRule"/>
</dbReference>
<dbReference type="GO" id="GO:0009236">
    <property type="term" value="P:cobalamin biosynthetic process"/>
    <property type="evidence" value="ECO:0007669"/>
    <property type="project" value="UniProtKB-UniRule"/>
</dbReference>
<dbReference type="InterPro" id="IPR027417">
    <property type="entry name" value="P-loop_NTPase"/>
</dbReference>
<dbReference type="RefSeq" id="WP_073387633.1">
    <property type="nucleotide sequence ID" value="NZ_FQXK01000017.1"/>
</dbReference>
<comment type="pathway">
    <text evidence="7">Cofactor biosynthesis; adenosylcobalamin biosynthesis; cob(II)yrinate a,c-diamide from sirohydrochlorin (anaerobic route): step 10/10.</text>
</comment>
<evidence type="ECO:0000256" key="7">
    <source>
        <dbReference type="HAMAP-Rule" id="MF_00027"/>
    </source>
</evidence>
<dbReference type="GeneID" id="89509694"/>
<dbReference type="Proteomes" id="UP000184278">
    <property type="component" value="Unassembled WGS sequence"/>
</dbReference>
<dbReference type="GO" id="GO:0042242">
    <property type="term" value="F:cobyrinic acid a,c-diamide synthase activity"/>
    <property type="evidence" value="ECO:0007669"/>
    <property type="project" value="UniProtKB-UniRule"/>
</dbReference>
<feature type="domain" description="CobQ/CobB/MinD/ParA nucleotide binding" evidence="8">
    <location>
        <begin position="12"/>
        <end position="194"/>
    </location>
</feature>
<keyword evidence="5 7" id="KW-0460">Magnesium</keyword>
<comment type="cofactor">
    <cofactor evidence="1 7">
        <name>Mg(2+)</name>
        <dbReference type="ChEBI" id="CHEBI:18420"/>
    </cofactor>
</comment>
<dbReference type="Pfam" id="PF01656">
    <property type="entry name" value="CbiA"/>
    <property type="match status" value="1"/>
</dbReference>
<dbReference type="InterPro" id="IPR004484">
    <property type="entry name" value="CbiA/CobB_synth"/>
</dbReference>
<dbReference type="InterPro" id="IPR002586">
    <property type="entry name" value="CobQ/CobB/MinD/ParA_Nub-bd_dom"/>
</dbReference>
<organism evidence="10 11">
    <name type="scientific">Butyrivibrio fibrisolvens DSM 3071</name>
    <dbReference type="NCBI Taxonomy" id="1121131"/>
    <lineage>
        <taxon>Bacteria</taxon>
        <taxon>Bacillati</taxon>
        <taxon>Bacillota</taxon>
        <taxon>Clostridia</taxon>
        <taxon>Lachnospirales</taxon>
        <taxon>Lachnospiraceae</taxon>
        <taxon>Butyrivibrio</taxon>
    </lineage>
</organism>
<keyword evidence="7" id="KW-0169">Cobalamin biosynthesis</keyword>
<evidence type="ECO:0000256" key="2">
    <source>
        <dbReference type="ARBA" id="ARBA00022598"/>
    </source>
</evidence>
<feature type="site" description="Increases nucleophilicity of active site Cys" evidence="7">
    <location>
        <position position="464"/>
    </location>
</feature>
<keyword evidence="3 7" id="KW-0547">Nucleotide-binding</keyword>
<comment type="function">
    <text evidence="7">Catalyzes the ATP-dependent amidation of the two carboxylate groups at positions a and c of cobyrinate, using either L-glutamine or ammonia as the nitrogen source.</text>
</comment>
<dbReference type="Gene3D" id="3.40.50.300">
    <property type="entry name" value="P-loop containing nucleotide triphosphate hydrolases"/>
    <property type="match status" value="1"/>
</dbReference>
<comment type="domain">
    <text evidence="7">Comprises of two domains. The C-terminal domain contains the binding site for glutamine and catalyzes the hydrolysis of this substrate to glutamate and ammonia. The N-terminal domain is anticipated to bind ATP and cobyrinate and catalyzes the ultimate synthesis of the diamide product. The ammonia produced via the glutaminase domain is probably translocated to the adjacent domain via a molecular tunnel, where it reacts with an activated intermediate.</text>
</comment>
<dbReference type="Pfam" id="PF07685">
    <property type="entry name" value="GATase_3"/>
    <property type="match status" value="1"/>
</dbReference>
<dbReference type="OrthoDB" id="9764035at2"/>
<dbReference type="HAMAP" id="MF_00027">
    <property type="entry name" value="CobB_CbiA"/>
    <property type="match status" value="1"/>
</dbReference>
<evidence type="ECO:0000256" key="1">
    <source>
        <dbReference type="ARBA" id="ARBA00001946"/>
    </source>
</evidence>
<dbReference type="PROSITE" id="PS51274">
    <property type="entry name" value="GATASE_COBBQ"/>
    <property type="match status" value="1"/>
</dbReference>
<dbReference type="EMBL" id="FQXK01000017">
    <property type="protein sequence ID" value="SHI22079.1"/>
    <property type="molecule type" value="Genomic_DNA"/>
</dbReference>
<dbReference type="Gene3D" id="3.40.50.880">
    <property type="match status" value="1"/>
</dbReference>
<keyword evidence="4 7" id="KW-0067">ATP-binding</keyword>
<comment type="similarity">
    <text evidence="7">Belongs to the CobB/CbiA family.</text>
</comment>
<comment type="miscellaneous">
    <text evidence="7">The a and c carboxylates of cobyrinate are activated for nucleophilic attack via formation of a phosphorylated intermediate by ATP. CbiA catalyzes first the amidation of the c-carboxylate, and then that of the a-carboxylate.</text>
</comment>
<evidence type="ECO:0000313" key="11">
    <source>
        <dbReference type="Proteomes" id="UP000184278"/>
    </source>
</evidence>
<dbReference type="PANTHER" id="PTHR43873">
    <property type="entry name" value="COBYRINATE A,C-DIAMIDE SYNTHASE"/>
    <property type="match status" value="1"/>
</dbReference>
<proteinExistence type="inferred from homology"/>